<evidence type="ECO:0000256" key="1">
    <source>
        <dbReference type="SAM" id="MobiDB-lite"/>
    </source>
</evidence>
<feature type="compositionally biased region" description="Polar residues" evidence="1">
    <location>
        <begin position="52"/>
        <end position="62"/>
    </location>
</feature>
<protein>
    <submittedName>
        <fullName evidence="2">Uncharacterized protein</fullName>
    </submittedName>
</protein>
<evidence type="ECO:0000313" key="2">
    <source>
        <dbReference type="EMBL" id="CAE7027382.1"/>
    </source>
</evidence>
<feature type="region of interest" description="Disordered" evidence="1">
    <location>
        <begin position="47"/>
        <end position="84"/>
    </location>
</feature>
<sequence length="390" mass="41317">MASNGERSVDAQVVRTSKASASQDRSPSYERHFTQLLQEHIVSTEAGPAANCHSSQPQQSEVVSLHDASLPTRADNPRLDGSMHTRSLSAPNAAKNANLDGIHVCNLLQNRPAVWQLKRKNMALSALAGAVLMKEGLLKAKDIQLITIATGPGTIREPTDPLSGVLVGCYDVADGIISGLVAGPVTLGKQFSRRDSAVTSETSSAGSKTKGVVRASGQVAMGTAKGLGKVVTTGLKSPLLIVEGVTRGFHNFPKTYGEEVRQYETVTGLRSGLLVSAKSFRHGIGDGIKDVITKPIDGAEKNGIIGFGTGLATGIANVVCKPTAVGVSGLVSYSSLGLYRSIQKIGASKMEDPAEEARRLGEEECRELCDADRSFIVRRWCQAQMRVNIK</sequence>
<dbReference type="Proteomes" id="UP000472372">
    <property type="component" value="Chromosome 3"/>
</dbReference>
<proteinExistence type="predicted"/>
<dbReference type="EMBL" id="HG992979">
    <property type="protein sequence ID" value="CAE7027382.1"/>
    <property type="molecule type" value="Genomic_DNA"/>
</dbReference>
<gene>
    <name evidence="2" type="ORF">PTTW11_04235</name>
</gene>
<dbReference type="AlphaFoldDB" id="A0A6S6VYI2"/>
<feature type="compositionally biased region" description="Polar residues" evidence="1">
    <location>
        <begin position="14"/>
        <end position="26"/>
    </location>
</feature>
<reference evidence="2" key="1">
    <citation type="submission" date="2021-02" db="EMBL/GenBank/DDBJ databases">
        <authorList>
            <person name="Syme A R."/>
            <person name="Syme A R."/>
            <person name="Moolhuijzen P."/>
        </authorList>
    </citation>
    <scope>NUCLEOTIDE SEQUENCE</scope>
    <source>
        <strain evidence="2">W1-1</strain>
    </source>
</reference>
<feature type="region of interest" description="Disordered" evidence="1">
    <location>
        <begin position="1"/>
        <end position="29"/>
    </location>
</feature>
<accession>A0A6S6VYI2</accession>
<evidence type="ECO:0000313" key="3">
    <source>
        <dbReference type="Proteomes" id="UP000472372"/>
    </source>
</evidence>
<organism evidence="2 3">
    <name type="scientific">Pyrenophora teres f. teres</name>
    <dbReference type="NCBI Taxonomy" id="97479"/>
    <lineage>
        <taxon>Eukaryota</taxon>
        <taxon>Fungi</taxon>
        <taxon>Dikarya</taxon>
        <taxon>Ascomycota</taxon>
        <taxon>Pezizomycotina</taxon>
        <taxon>Dothideomycetes</taxon>
        <taxon>Pleosporomycetidae</taxon>
        <taxon>Pleosporales</taxon>
        <taxon>Pleosporineae</taxon>
        <taxon>Pleosporaceae</taxon>
        <taxon>Pyrenophora</taxon>
    </lineage>
</organism>
<name>A0A6S6VYI2_9PLEO</name>